<evidence type="ECO:0000313" key="2">
    <source>
        <dbReference type="Proteomes" id="UP000460650"/>
    </source>
</evidence>
<accession>A0A7V8B1X0</accession>
<sequence length="122" mass="14171">MAPFHVYSSRNKKGGKPHPVVFRRKDRALTMWWEYRTAAEIAEELDISIETVRRYIRSGRKAGDPRATRTRPAKRIMAAEARRRNIIELKTRGLEVKEIAKALSIHPRLVQMRLKEATAYAT</sequence>
<gene>
    <name evidence="1" type="ORF">F9K94_17425</name>
</gene>
<protein>
    <submittedName>
        <fullName evidence="1">HTH domain-containing protein</fullName>
    </submittedName>
</protein>
<dbReference type="AlphaFoldDB" id="A0A7V8B1X0"/>
<dbReference type="Proteomes" id="UP000460650">
    <property type="component" value="Unassembled WGS sequence"/>
</dbReference>
<dbReference type="Gene3D" id="1.10.10.10">
    <property type="entry name" value="Winged helix-like DNA-binding domain superfamily/Winged helix DNA-binding domain"/>
    <property type="match status" value="1"/>
</dbReference>
<proteinExistence type="predicted"/>
<name>A0A7V8B1X0_9HYPH</name>
<organism evidence="1 2">
    <name type="scientific">Brucella tritici</name>
    <dbReference type="NCBI Taxonomy" id="94626"/>
    <lineage>
        <taxon>Bacteria</taxon>
        <taxon>Pseudomonadati</taxon>
        <taxon>Pseudomonadota</taxon>
        <taxon>Alphaproteobacteria</taxon>
        <taxon>Hyphomicrobiales</taxon>
        <taxon>Brucellaceae</taxon>
        <taxon>Brucella/Ochrobactrum group</taxon>
        <taxon>Brucella</taxon>
    </lineage>
</organism>
<comment type="caution">
    <text evidence="1">The sequence shown here is derived from an EMBL/GenBank/DDBJ whole genome shotgun (WGS) entry which is preliminary data.</text>
</comment>
<dbReference type="EMBL" id="WBVY01000004">
    <property type="protein sequence ID" value="KAB2656280.1"/>
    <property type="molecule type" value="Genomic_DNA"/>
</dbReference>
<dbReference type="RefSeq" id="WP_151647234.1">
    <property type="nucleotide sequence ID" value="NZ_WBVY01000004.1"/>
</dbReference>
<evidence type="ECO:0000313" key="1">
    <source>
        <dbReference type="EMBL" id="KAB2656280.1"/>
    </source>
</evidence>
<dbReference type="InterPro" id="IPR036388">
    <property type="entry name" value="WH-like_DNA-bd_sf"/>
</dbReference>
<reference evidence="1 2" key="1">
    <citation type="submission" date="2019-09" db="EMBL/GenBank/DDBJ databases">
        <title>Taxonomic organization of the family Brucellaceae based on a phylogenomic approach.</title>
        <authorList>
            <person name="Leclercq S."/>
            <person name="Cloeckaert A."/>
            <person name="Zygmunt M.S."/>
        </authorList>
    </citation>
    <scope>NUCLEOTIDE SEQUENCE [LARGE SCALE GENOMIC DNA]</scope>
    <source>
        <strain evidence="1 2">TA93</strain>
    </source>
</reference>